<proteinExistence type="predicted"/>
<gene>
    <name evidence="1" type="ORF">ACOLOM_LOCUS3634</name>
</gene>
<accession>A0ACA9LBA1</accession>
<sequence>MSILKGSDALLPQNVSYADISINIVTINPDGSLDIKVSSDKKIKDIILWAEFRNNSQEEHIGVFRPIVGHAYTEGCSGLPNSTITNYEDFTNGVAFLENEPVLFHVFTLDKPIYIQENNSSLPSPSSSVSQTTSSSTSTAAGESAKVDVSDQVSSEASILQGDKWNNVKVLVTSFLAAGIMLIS</sequence>
<dbReference type="EMBL" id="CAJVPT010005481">
    <property type="protein sequence ID" value="CAG8520581.1"/>
    <property type="molecule type" value="Genomic_DNA"/>
</dbReference>
<protein>
    <submittedName>
        <fullName evidence="1">1671_t:CDS:1</fullName>
    </submittedName>
</protein>
<keyword evidence="2" id="KW-1185">Reference proteome</keyword>
<name>A0ACA9LBA1_9GLOM</name>
<comment type="caution">
    <text evidence="1">The sequence shown here is derived from an EMBL/GenBank/DDBJ whole genome shotgun (WGS) entry which is preliminary data.</text>
</comment>
<evidence type="ECO:0000313" key="2">
    <source>
        <dbReference type="Proteomes" id="UP000789525"/>
    </source>
</evidence>
<organism evidence="1 2">
    <name type="scientific">Acaulospora colombiana</name>
    <dbReference type="NCBI Taxonomy" id="27376"/>
    <lineage>
        <taxon>Eukaryota</taxon>
        <taxon>Fungi</taxon>
        <taxon>Fungi incertae sedis</taxon>
        <taxon>Mucoromycota</taxon>
        <taxon>Glomeromycotina</taxon>
        <taxon>Glomeromycetes</taxon>
        <taxon>Diversisporales</taxon>
        <taxon>Acaulosporaceae</taxon>
        <taxon>Acaulospora</taxon>
    </lineage>
</organism>
<evidence type="ECO:0000313" key="1">
    <source>
        <dbReference type="EMBL" id="CAG8520581.1"/>
    </source>
</evidence>
<dbReference type="Proteomes" id="UP000789525">
    <property type="component" value="Unassembled WGS sequence"/>
</dbReference>
<reference evidence="1" key="1">
    <citation type="submission" date="2021-06" db="EMBL/GenBank/DDBJ databases">
        <authorList>
            <person name="Kallberg Y."/>
            <person name="Tangrot J."/>
            <person name="Rosling A."/>
        </authorList>
    </citation>
    <scope>NUCLEOTIDE SEQUENCE</scope>
    <source>
        <strain evidence="1">CL356</strain>
    </source>
</reference>